<feature type="transmembrane region" description="Helical" evidence="1">
    <location>
        <begin position="239"/>
        <end position="260"/>
    </location>
</feature>
<feature type="transmembrane region" description="Helical" evidence="1">
    <location>
        <begin position="158"/>
        <end position="177"/>
    </location>
</feature>
<dbReference type="GO" id="GO:0016746">
    <property type="term" value="F:acyltransferase activity"/>
    <property type="evidence" value="ECO:0007669"/>
    <property type="project" value="UniProtKB-KW"/>
</dbReference>
<feature type="domain" description="Acyltransferase 3" evidence="2">
    <location>
        <begin position="27"/>
        <end position="358"/>
    </location>
</feature>
<comment type="caution">
    <text evidence="3">The sequence shown here is derived from an EMBL/GenBank/DDBJ whole genome shotgun (WGS) entry which is preliminary data.</text>
</comment>
<feature type="transmembrane region" description="Helical" evidence="1">
    <location>
        <begin position="105"/>
        <end position="123"/>
    </location>
</feature>
<dbReference type="Pfam" id="PF01757">
    <property type="entry name" value="Acyl_transf_3"/>
    <property type="match status" value="1"/>
</dbReference>
<sequence length="378" mass="41496">MATIDQETMFTGRPAKAAGPSAQDRIAGFDGLRAIAFLFVFVSHKIGRDAAVYDTLGSTGVMVFFALSGLLITRILVRTRVAVEAGETTALAGLRRFYLRRTARIFPIYYMTIGLFLIASLFVRFEGFEGGARVAMLLYATNIYVFTTGHWVGHFGHFWTLAIEEQFYLLFAPILLFSPSSAARRTCAAFVVLGLFTLAVLQWAGASTLTIDLNSMTGFGYLALGGLAGLNLHRKAPRWLVSGPAQTTAALAVLIAPLTILNDDGVWRTCAPAVAAISTLLVFQIAQNQTSRFVAFLETWPLRSLGRISYGCYIFHEFVHFYNIEAAVRKLGVTLEVADWVPAPIELAVTISLAAVSWRFFERPIMAWAHQATQKTSA</sequence>
<dbReference type="Proteomes" id="UP001162880">
    <property type="component" value="Unassembled WGS sequence"/>
</dbReference>
<keyword evidence="3" id="KW-0808">Transferase</keyword>
<keyword evidence="1" id="KW-0472">Membrane</keyword>
<evidence type="ECO:0000313" key="4">
    <source>
        <dbReference type="Proteomes" id="UP001162880"/>
    </source>
</evidence>
<feature type="transmembrane region" description="Helical" evidence="1">
    <location>
        <begin position="189"/>
        <end position="209"/>
    </location>
</feature>
<dbReference type="InterPro" id="IPR002656">
    <property type="entry name" value="Acyl_transf_3_dom"/>
</dbReference>
<feature type="transmembrane region" description="Helical" evidence="1">
    <location>
        <begin position="215"/>
        <end position="232"/>
    </location>
</feature>
<evidence type="ECO:0000313" key="3">
    <source>
        <dbReference type="EMBL" id="MCJ2179796.1"/>
    </source>
</evidence>
<accession>A0ABT0B415</accession>
<keyword evidence="1" id="KW-1133">Transmembrane helix</keyword>
<organism evidence="3 4">
    <name type="scientific">Novosphingobium album</name>
    <name type="common">ex Hu et al. 2023</name>
    <dbReference type="NCBI Taxonomy" id="2930093"/>
    <lineage>
        <taxon>Bacteria</taxon>
        <taxon>Pseudomonadati</taxon>
        <taxon>Pseudomonadota</taxon>
        <taxon>Alphaproteobacteria</taxon>
        <taxon>Sphingomonadales</taxon>
        <taxon>Sphingomonadaceae</taxon>
        <taxon>Novosphingobium</taxon>
    </lineage>
</organism>
<dbReference type="PANTHER" id="PTHR23028:SF53">
    <property type="entry name" value="ACYL_TRANSF_3 DOMAIN-CONTAINING PROTEIN"/>
    <property type="match status" value="1"/>
</dbReference>
<keyword evidence="4" id="KW-1185">Reference proteome</keyword>
<gene>
    <name evidence="3" type="ORF">MTR64_14590</name>
</gene>
<dbReference type="RefSeq" id="WP_243994891.1">
    <property type="nucleotide sequence ID" value="NZ_JALHLE010000023.1"/>
</dbReference>
<proteinExistence type="predicted"/>
<keyword evidence="1" id="KW-0812">Transmembrane</keyword>
<protein>
    <submittedName>
        <fullName evidence="3">Acyltransferase</fullName>
    </submittedName>
</protein>
<evidence type="ECO:0000259" key="2">
    <source>
        <dbReference type="Pfam" id="PF01757"/>
    </source>
</evidence>
<evidence type="ECO:0000256" key="1">
    <source>
        <dbReference type="SAM" id="Phobius"/>
    </source>
</evidence>
<name>A0ABT0B415_9SPHN</name>
<dbReference type="EMBL" id="JALHLE010000023">
    <property type="protein sequence ID" value="MCJ2179796.1"/>
    <property type="molecule type" value="Genomic_DNA"/>
</dbReference>
<keyword evidence="3" id="KW-0012">Acyltransferase</keyword>
<dbReference type="InterPro" id="IPR050879">
    <property type="entry name" value="Acyltransferase_3"/>
</dbReference>
<dbReference type="PANTHER" id="PTHR23028">
    <property type="entry name" value="ACETYLTRANSFERASE"/>
    <property type="match status" value="1"/>
</dbReference>
<reference evidence="3" key="1">
    <citation type="submission" date="2022-03" db="EMBL/GenBank/DDBJ databases">
        <title>Identification of a novel bacterium isolated from mangrove sediments.</title>
        <authorList>
            <person name="Pan X."/>
        </authorList>
    </citation>
    <scope>NUCLEOTIDE SEQUENCE</scope>
    <source>
        <strain evidence="3">B2580</strain>
    </source>
</reference>
<feature type="transmembrane region" description="Helical" evidence="1">
    <location>
        <begin position="56"/>
        <end position="77"/>
    </location>
</feature>
<feature type="transmembrane region" description="Helical" evidence="1">
    <location>
        <begin position="266"/>
        <end position="286"/>
    </location>
</feature>